<dbReference type="Proteomes" id="UP000228948">
    <property type="component" value="Chromosome"/>
</dbReference>
<dbReference type="GO" id="GO:0016491">
    <property type="term" value="F:oxidoreductase activity"/>
    <property type="evidence" value="ECO:0007669"/>
    <property type="project" value="UniProtKB-KW"/>
</dbReference>
<protein>
    <submittedName>
        <fullName evidence="4">FAD/NAD(P)-binding oxidoreductase</fullName>
    </submittedName>
</protein>
<dbReference type="Pfam" id="PF04324">
    <property type="entry name" value="Fer2_BFD"/>
    <property type="match status" value="1"/>
</dbReference>
<dbReference type="OrthoDB" id="9801699at2"/>
<evidence type="ECO:0000259" key="3">
    <source>
        <dbReference type="Pfam" id="PF07992"/>
    </source>
</evidence>
<proteinExistence type="predicted"/>
<keyword evidence="1" id="KW-0560">Oxidoreductase</keyword>
<dbReference type="STRING" id="441209.GCA_001870665_00211"/>
<evidence type="ECO:0000313" key="4">
    <source>
        <dbReference type="EMBL" id="ATX64527.1"/>
    </source>
</evidence>
<dbReference type="PANTHER" id="PTHR42949:SF3">
    <property type="entry name" value="ANAEROBIC GLYCEROL-3-PHOSPHATE DEHYDROGENASE SUBUNIT B"/>
    <property type="match status" value="1"/>
</dbReference>
<dbReference type="AlphaFoldDB" id="A0A2K8K505"/>
<feature type="domain" description="FAD/NAD(P)-binding" evidence="3">
    <location>
        <begin position="8"/>
        <end position="320"/>
    </location>
</feature>
<sequence length="466" mass="48897">MTGSGMHDLVVIGAGPAGGNAALSAAQAGLDVLVIDEASQPGGQVWRAPSLGVTLAADPDLTRGQAMRMALGNAKIPIKTGFSVWSVAPISDGFEIALASEGGPEMVKARRLLVATGAQERVVPFPGWTLPGVFGLAAATLMLKTENMLPGKRIVIAGQGPLLLAVAAKALKLGKVPIAVVDYNGLGAWLRSVAGFARHLPSFGQGLTWQAKLALGRVPIRRRSEITQAFADNNGLLAEIEIAPLGRGRKQRLRVDTAFIGNGLVPGDEILRLLGVKRVPDPMTGWRIAADAHGRCGPSGLYVAGDAGRIRGALPAAAQGRRVGQVIARDAGITTSFDAVDEAPEFERFADASCRLMQVDDARISTLPDEVILCRCEDVTVGMVRQAIAEGAQDANQLKHFTRLGMGPCQARMCGANAAALLRSHAKVQPGAEYLTPRSPIRPVDITHMAGQFDYADIPVPKPAPL</sequence>
<accession>A0A2K8K505</accession>
<dbReference type="InterPro" id="IPR041854">
    <property type="entry name" value="BFD-like_2Fe2S-bd_dom_sf"/>
</dbReference>
<dbReference type="PRINTS" id="PR00469">
    <property type="entry name" value="PNDRDTASEII"/>
</dbReference>
<dbReference type="Pfam" id="PF07992">
    <property type="entry name" value="Pyr_redox_2"/>
    <property type="match status" value="1"/>
</dbReference>
<keyword evidence="5" id="KW-1185">Reference proteome</keyword>
<dbReference type="PRINTS" id="PR00368">
    <property type="entry name" value="FADPNR"/>
</dbReference>
<dbReference type="InterPro" id="IPR017224">
    <property type="entry name" value="Opine_Oxase_asu/HCN_bsu"/>
</dbReference>
<feature type="domain" description="BFD-like [2Fe-2S]-binding" evidence="2">
    <location>
        <begin position="372"/>
        <end position="423"/>
    </location>
</feature>
<dbReference type="KEGG" id="rbg:BG454_00655"/>
<dbReference type="Gene3D" id="3.50.50.60">
    <property type="entry name" value="FAD/NAD(P)-binding domain"/>
    <property type="match status" value="2"/>
</dbReference>
<dbReference type="InterPro" id="IPR036188">
    <property type="entry name" value="FAD/NAD-bd_sf"/>
</dbReference>
<dbReference type="CDD" id="cd19946">
    <property type="entry name" value="GlpA-like_Fer2_BFD-like"/>
    <property type="match status" value="1"/>
</dbReference>
<reference evidence="4 5" key="1">
    <citation type="submission" date="2017-11" db="EMBL/GenBank/DDBJ databases">
        <title>Revised Sequence and Annotation of the Rhodobaca barguzinensis strain alga05 Genome.</title>
        <authorList>
            <person name="Kopejtka K."/>
            <person name="Tomasch J.M."/>
            <person name="Bunk B."/>
            <person name="Koblizek M."/>
        </authorList>
    </citation>
    <scope>NUCLEOTIDE SEQUENCE [LARGE SCALE GENOMIC DNA]</scope>
    <source>
        <strain evidence="5">alga05</strain>
    </source>
</reference>
<dbReference type="EMBL" id="CP024899">
    <property type="protein sequence ID" value="ATX64527.1"/>
    <property type="molecule type" value="Genomic_DNA"/>
</dbReference>
<dbReference type="InterPro" id="IPR051691">
    <property type="entry name" value="Metab_Enz_Cyan_OpOx_G3PDH"/>
</dbReference>
<dbReference type="InterPro" id="IPR007419">
    <property type="entry name" value="BFD-like_2Fe2S-bd_dom"/>
</dbReference>
<dbReference type="PANTHER" id="PTHR42949">
    <property type="entry name" value="ANAEROBIC GLYCEROL-3-PHOSPHATE DEHYDROGENASE SUBUNIT B"/>
    <property type="match status" value="1"/>
</dbReference>
<organism evidence="4 5">
    <name type="scientific">Roseinatronobacter bogoriensis subsp. barguzinensis</name>
    <dbReference type="NCBI Taxonomy" id="441209"/>
    <lineage>
        <taxon>Bacteria</taxon>
        <taxon>Pseudomonadati</taxon>
        <taxon>Pseudomonadota</taxon>
        <taxon>Alphaproteobacteria</taxon>
        <taxon>Rhodobacterales</taxon>
        <taxon>Paracoccaceae</taxon>
        <taxon>Roseinatronobacter</taxon>
    </lineage>
</organism>
<dbReference type="PIRSF" id="PIRSF037495">
    <property type="entry name" value="Opine_OX_OoxA/HcnB"/>
    <property type="match status" value="1"/>
</dbReference>
<evidence type="ECO:0000256" key="1">
    <source>
        <dbReference type="ARBA" id="ARBA00023002"/>
    </source>
</evidence>
<dbReference type="SUPFAM" id="SSF51905">
    <property type="entry name" value="FAD/NAD(P)-binding domain"/>
    <property type="match status" value="1"/>
</dbReference>
<name>A0A2K8K505_9RHOB</name>
<dbReference type="Gene3D" id="1.10.10.1100">
    <property type="entry name" value="BFD-like [2Fe-2S]-binding domain"/>
    <property type="match status" value="1"/>
</dbReference>
<dbReference type="InterPro" id="IPR023753">
    <property type="entry name" value="FAD/NAD-binding_dom"/>
</dbReference>
<evidence type="ECO:0000313" key="5">
    <source>
        <dbReference type="Proteomes" id="UP000228948"/>
    </source>
</evidence>
<gene>
    <name evidence="4" type="ORF">BG454_00655</name>
</gene>
<evidence type="ECO:0000259" key="2">
    <source>
        <dbReference type="Pfam" id="PF04324"/>
    </source>
</evidence>